<reference evidence="13" key="1">
    <citation type="journal article" date="2023" name="Mol. Phylogenet. Evol.">
        <title>Genome-scale phylogeny and comparative genomics of the fungal order Sordariales.</title>
        <authorList>
            <person name="Hensen N."/>
            <person name="Bonometti L."/>
            <person name="Westerberg I."/>
            <person name="Brannstrom I.O."/>
            <person name="Guillou S."/>
            <person name="Cros-Aarteil S."/>
            <person name="Calhoun S."/>
            <person name="Haridas S."/>
            <person name="Kuo A."/>
            <person name="Mondo S."/>
            <person name="Pangilinan J."/>
            <person name="Riley R."/>
            <person name="LaButti K."/>
            <person name="Andreopoulos B."/>
            <person name="Lipzen A."/>
            <person name="Chen C."/>
            <person name="Yan M."/>
            <person name="Daum C."/>
            <person name="Ng V."/>
            <person name="Clum A."/>
            <person name="Steindorff A."/>
            <person name="Ohm R.A."/>
            <person name="Martin F."/>
            <person name="Silar P."/>
            <person name="Natvig D.O."/>
            <person name="Lalanne C."/>
            <person name="Gautier V."/>
            <person name="Ament-Velasquez S.L."/>
            <person name="Kruys A."/>
            <person name="Hutchinson M.I."/>
            <person name="Powell A.J."/>
            <person name="Barry K."/>
            <person name="Miller A.N."/>
            <person name="Grigoriev I.V."/>
            <person name="Debuchy R."/>
            <person name="Gladieux P."/>
            <person name="Hiltunen Thoren M."/>
            <person name="Johannesson H."/>
        </authorList>
    </citation>
    <scope>NUCLEOTIDE SEQUENCE</scope>
    <source>
        <strain evidence="13">CBS 123565</strain>
    </source>
</reference>
<evidence type="ECO:0000256" key="5">
    <source>
        <dbReference type="ARBA" id="ARBA00022980"/>
    </source>
</evidence>
<feature type="region of interest" description="Disordered" evidence="11">
    <location>
        <begin position="319"/>
        <end position="363"/>
    </location>
</feature>
<evidence type="ECO:0000256" key="7">
    <source>
        <dbReference type="ARBA" id="ARBA00023274"/>
    </source>
</evidence>
<dbReference type="GO" id="GO:0019843">
    <property type="term" value="F:rRNA binding"/>
    <property type="evidence" value="ECO:0007669"/>
    <property type="project" value="UniProtKB-KW"/>
</dbReference>
<protein>
    <recommendedName>
        <fullName evidence="9">Small ribosomal subunit protein uS4m</fullName>
    </recommendedName>
</protein>
<evidence type="ECO:0000256" key="10">
    <source>
        <dbReference type="PROSITE-ProRule" id="PRU00182"/>
    </source>
</evidence>
<dbReference type="AlphaFoldDB" id="A0AAN6UJU1"/>
<dbReference type="PROSITE" id="PS00632">
    <property type="entry name" value="RIBOSOMAL_S4"/>
    <property type="match status" value="1"/>
</dbReference>
<dbReference type="FunFam" id="3.10.290.10:FF:000025">
    <property type="entry name" value="30S ribosomal subunit S4"/>
    <property type="match status" value="1"/>
</dbReference>
<comment type="subcellular location">
    <subcellularLocation>
        <location evidence="1">Mitochondrion</location>
    </subcellularLocation>
</comment>
<proteinExistence type="inferred from homology"/>
<dbReference type="Gene3D" id="3.10.290.10">
    <property type="entry name" value="RNA-binding S4 domain"/>
    <property type="match status" value="1"/>
</dbReference>
<keyword evidence="5" id="KW-0689">Ribosomal protein</keyword>
<dbReference type="PANTHER" id="PTHR11831:SF4">
    <property type="entry name" value="SMALL RIBOSOMAL SUBUNIT PROTEIN US4M"/>
    <property type="match status" value="1"/>
</dbReference>
<dbReference type="InterPro" id="IPR018079">
    <property type="entry name" value="Ribosomal_uS4_CS"/>
</dbReference>
<feature type="region of interest" description="Disordered" evidence="11">
    <location>
        <begin position="255"/>
        <end position="275"/>
    </location>
</feature>
<feature type="compositionally biased region" description="Low complexity" evidence="11">
    <location>
        <begin position="319"/>
        <end position="349"/>
    </location>
</feature>
<keyword evidence="3 10" id="KW-0699">rRNA-binding</keyword>
<evidence type="ECO:0000256" key="1">
    <source>
        <dbReference type="ARBA" id="ARBA00004173"/>
    </source>
</evidence>
<keyword evidence="14" id="KW-1185">Reference proteome</keyword>
<evidence type="ECO:0000256" key="11">
    <source>
        <dbReference type="SAM" id="MobiDB-lite"/>
    </source>
</evidence>
<feature type="domain" description="RNA-binding S4" evidence="12">
    <location>
        <begin position="133"/>
        <end position="197"/>
    </location>
</feature>
<evidence type="ECO:0000256" key="2">
    <source>
        <dbReference type="ARBA" id="ARBA00007465"/>
    </source>
</evidence>
<evidence type="ECO:0000313" key="14">
    <source>
        <dbReference type="Proteomes" id="UP001304895"/>
    </source>
</evidence>
<comment type="similarity">
    <text evidence="2">Belongs to the universal ribosomal protein uS4 family.</text>
</comment>
<keyword evidence="7" id="KW-0687">Ribonucleoprotein</keyword>
<dbReference type="GO" id="GO:0003735">
    <property type="term" value="F:structural constituent of ribosome"/>
    <property type="evidence" value="ECO:0007669"/>
    <property type="project" value="TreeGrafter"/>
</dbReference>
<organism evidence="13 14">
    <name type="scientific">Trichocladium antarcticum</name>
    <dbReference type="NCBI Taxonomy" id="1450529"/>
    <lineage>
        <taxon>Eukaryota</taxon>
        <taxon>Fungi</taxon>
        <taxon>Dikarya</taxon>
        <taxon>Ascomycota</taxon>
        <taxon>Pezizomycotina</taxon>
        <taxon>Sordariomycetes</taxon>
        <taxon>Sordariomycetidae</taxon>
        <taxon>Sordariales</taxon>
        <taxon>Chaetomiaceae</taxon>
        <taxon>Trichocladium</taxon>
    </lineage>
</organism>
<feature type="compositionally biased region" description="Polar residues" evidence="11">
    <location>
        <begin position="353"/>
        <end position="363"/>
    </location>
</feature>
<dbReference type="InterPro" id="IPR002942">
    <property type="entry name" value="S4_RNA-bd"/>
</dbReference>
<name>A0AAN6UJU1_9PEZI</name>
<dbReference type="GO" id="GO:0005763">
    <property type="term" value="C:mitochondrial small ribosomal subunit"/>
    <property type="evidence" value="ECO:0007669"/>
    <property type="project" value="TreeGrafter"/>
</dbReference>
<evidence type="ECO:0000256" key="3">
    <source>
        <dbReference type="ARBA" id="ARBA00022730"/>
    </source>
</evidence>
<feature type="region of interest" description="Disordered" evidence="11">
    <location>
        <begin position="191"/>
        <end position="236"/>
    </location>
</feature>
<comment type="function">
    <text evidence="8">Component of the mitochondrial ribosome (mitoribosome), a dedicated translation machinery responsible for the synthesis of mitochondrial genome-encoded proteins, including at least some of the essential transmembrane subunits of the mitochondrial respiratory chain. The mitoribosomes are attached to the mitochondrial inner membrane and translation products are cotranslationally integrated into the membrane.</text>
</comment>
<dbReference type="EMBL" id="MU853409">
    <property type="protein sequence ID" value="KAK4134328.1"/>
    <property type="molecule type" value="Genomic_DNA"/>
</dbReference>
<dbReference type="PROSITE" id="PS50889">
    <property type="entry name" value="S4"/>
    <property type="match status" value="1"/>
</dbReference>
<feature type="compositionally biased region" description="Low complexity" evidence="11">
    <location>
        <begin position="224"/>
        <end position="233"/>
    </location>
</feature>
<dbReference type="InterPro" id="IPR022801">
    <property type="entry name" value="Ribosomal_uS4"/>
</dbReference>
<keyword evidence="4 10" id="KW-0694">RNA-binding</keyword>
<gene>
    <name evidence="13" type="ORF">BT67DRAFT_442249</name>
</gene>
<reference evidence="13" key="2">
    <citation type="submission" date="2023-05" db="EMBL/GenBank/DDBJ databases">
        <authorList>
            <consortium name="Lawrence Berkeley National Laboratory"/>
            <person name="Steindorff A."/>
            <person name="Hensen N."/>
            <person name="Bonometti L."/>
            <person name="Westerberg I."/>
            <person name="Brannstrom I.O."/>
            <person name="Guillou S."/>
            <person name="Cros-Aarteil S."/>
            <person name="Calhoun S."/>
            <person name="Haridas S."/>
            <person name="Kuo A."/>
            <person name="Mondo S."/>
            <person name="Pangilinan J."/>
            <person name="Riley R."/>
            <person name="Labutti K."/>
            <person name="Andreopoulos B."/>
            <person name="Lipzen A."/>
            <person name="Chen C."/>
            <person name="Yanf M."/>
            <person name="Daum C."/>
            <person name="Ng V."/>
            <person name="Clum A."/>
            <person name="Ohm R."/>
            <person name="Martin F."/>
            <person name="Silar P."/>
            <person name="Natvig D."/>
            <person name="Lalanne C."/>
            <person name="Gautier V."/>
            <person name="Ament-Velasquez S.L."/>
            <person name="Kruys A."/>
            <person name="Hutchinson M.I."/>
            <person name="Powell A.J."/>
            <person name="Barry K."/>
            <person name="Miller A.N."/>
            <person name="Grigoriev I.V."/>
            <person name="Debuchy R."/>
            <person name="Gladieux P."/>
            <person name="Thoren M.H."/>
            <person name="Johannesson H."/>
        </authorList>
    </citation>
    <scope>NUCLEOTIDE SEQUENCE</scope>
    <source>
        <strain evidence="13">CBS 123565</strain>
    </source>
</reference>
<dbReference type="CDD" id="cd00165">
    <property type="entry name" value="S4"/>
    <property type="match status" value="1"/>
</dbReference>
<evidence type="ECO:0000256" key="8">
    <source>
        <dbReference type="ARBA" id="ARBA00037226"/>
    </source>
</evidence>
<accession>A0AAN6UJU1</accession>
<comment type="caution">
    <text evidence="13">The sequence shown here is derived from an EMBL/GenBank/DDBJ whole genome shotgun (WGS) entry which is preliminary data.</text>
</comment>
<dbReference type="SUPFAM" id="SSF55174">
    <property type="entry name" value="Alpha-L RNA-binding motif"/>
    <property type="match status" value="1"/>
</dbReference>
<evidence type="ECO:0000313" key="13">
    <source>
        <dbReference type="EMBL" id="KAK4134328.1"/>
    </source>
</evidence>
<evidence type="ECO:0000256" key="9">
    <source>
        <dbReference type="ARBA" id="ARBA00071419"/>
    </source>
</evidence>
<feature type="compositionally biased region" description="Acidic residues" evidence="11">
    <location>
        <begin position="209"/>
        <end position="223"/>
    </location>
</feature>
<evidence type="ECO:0000256" key="4">
    <source>
        <dbReference type="ARBA" id="ARBA00022884"/>
    </source>
</evidence>
<sequence length="455" mass="51276">MKQRRLLRFHGLRRPRIRQTWNKYNLFNLDQGRTPHLSPKTFFQQKWAAKALTRGYHGEHIKERQWERMFSRRPLSAVNMDPAYMAKHNGSEQAAGRGSGLVLGKEDRYLPHNRANATDRTPYMQMVFAPMERRLDIAIFRALFASSARQARQFVIHGAVTVNGKKMTHPSYLLNPGDMFQVDIDRVMMATGKPKGKTGGKALQSSEPAEAEEDVEAETEEAATETPDAAAEAEAVDGDAAKTAIEKHRRALQDLKSHVKTLTRTADKGGRARQKQGLRKLLAEIKASLNATNKSGVRSAAEMSSVERELTSLFGQLTTESAEPATTQPTPSPSSSSSSKKQPASEPAAIPTTVLTPEQQQQNILKQDQRKILRHLVKLERENPFDLSKPYATPWQPRDYMSPFAFIPRYLEVNQRICAAVYLRHPVARPGRSEVPTPFAPTVSQLAFNWYLRRR</sequence>
<dbReference type="Pfam" id="PF01479">
    <property type="entry name" value="S4"/>
    <property type="match status" value="1"/>
</dbReference>
<dbReference type="InterPro" id="IPR036986">
    <property type="entry name" value="S4_RNA-bd_sf"/>
</dbReference>
<keyword evidence="6" id="KW-0496">Mitochondrion</keyword>
<dbReference type="PANTHER" id="PTHR11831">
    <property type="entry name" value="30S 40S RIBOSOMAL PROTEIN"/>
    <property type="match status" value="1"/>
</dbReference>
<dbReference type="Proteomes" id="UP001304895">
    <property type="component" value="Unassembled WGS sequence"/>
</dbReference>
<evidence type="ECO:0000256" key="6">
    <source>
        <dbReference type="ARBA" id="ARBA00023128"/>
    </source>
</evidence>
<dbReference type="GO" id="GO:0042274">
    <property type="term" value="P:ribosomal small subunit biogenesis"/>
    <property type="evidence" value="ECO:0007669"/>
    <property type="project" value="TreeGrafter"/>
</dbReference>
<evidence type="ECO:0000259" key="12">
    <source>
        <dbReference type="SMART" id="SM00363"/>
    </source>
</evidence>
<dbReference type="SMART" id="SM00363">
    <property type="entry name" value="S4"/>
    <property type="match status" value="1"/>
</dbReference>